<proteinExistence type="predicted"/>
<accession>A0A0F9RVP3</accession>
<sequence>MKSTKGIKCTQIIRIDGKKEYCDRITELLGGYYWCKFCESYACDTVTGGLIHE</sequence>
<evidence type="ECO:0000313" key="1">
    <source>
        <dbReference type="EMBL" id="KKN58884.1"/>
    </source>
</evidence>
<dbReference type="AlphaFoldDB" id="A0A0F9RVP3"/>
<protein>
    <submittedName>
        <fullName evidence="1">Uncharacterized protein</fullName>
    </submittedName>
</protein>
<name>A0A0F9RVP3_9ZZZZ</name>
<gene>
    <name evidence="1" type="ORF">LCGC14_0547910</name>
</gene>
<comment type="caution">
    <text evidence="1">The sequence shown here is derived from an EMBL/GenBank/DDBJ whole genome shotgun (WGS) entry which is preliminary data.</text>
</comment>
<organism evidence="1">
    <name type="scientific">marine sediment metagenome</name>
    <dbReference type="NCBI Taxonomy" id="412755"/>
    <lineage>
        <taxon>unclassified sequences</taxon>
        <taxon>metagenomes</taxon>
        <taxon>ecological metagenomes</taxon>
    </lineage>
</organism>
<reference evidence="1" key="1">
    <citation type="journal article" date="2015" name="Nature">
        <title>Complex archaea that bridge the gap between prokaryotes and eukaryotes.</title>
        <authorList>
            <person name="Spang A."/>
            <person name="Saw J.H."/>
            <person name="Jorgensen S.L."/>
            <person name="Zaremba-Niedzwiedzka K."/>
            <person name="Martijn J."/>
            <person name="Lind A.E."/>
            <person name="van Eijk R."/>
            <person name="Schleper C."/>
            <person name="Guy L."/>
            <person name="Ettema T.J."/>
        </authorList>
    </citation>
    <scope>NUCLEOTIDE SEQUENCE</scope>
</reference>
<dbReference type="EMBL" id="LAZR01000746">
    <property type="protein sequence ID" value="KKN58884.1"/>
    <property type="molecule type" value="Genomic_DNA"/>
</dbReference>